<dbReference type="Proteomes" id="UP000029868">
    <property type="component" value="Unassembled WGS sequence"/>
</dbReference>
<evidence type="ECO:0000313" key="2">
    <source>
        <dbReference type="EMBL" id="KGJ86820.1"/>
    </source>
</evidence>
<gene>
    <name evidence="2" type="ORF">GAB14E_4647</name>
</gene>
<evidence type="ECO:0000256" key="1">
    <source>
        <dbReference type="SAM" id="Phobius"/>
    </source>
</evidence>
<sequence>MNIYLIISGTLSALASLLHVGCIVFGASWYRFFGAGEHMAKLAEQGSLQPTIITSGIVLVLAIWSLYAFSAAGLIIKLPLMRLALIAITAVYLLRGIGGIFVAASSEVAPLGNSTAFWFWSSAICLTFGLVHLVGVKQQWANL</sequence>
<dbReference type="OrthoDB" id="5457135at2"/>
<reference evidence="2 3" key="1">
    <citation type="submission" date="2014-08" db="EMBL/GenBank/DDBJ databases">
        <title>Genomic and Phenotypic Diversity of Colwellia psychrerythraea strains from Disparate Marine Basins.</title>
        <authorList>
            <person name="Techtmann S.M."/>
            <person name="Stelling S.C."/>
            <person name="Utturkar S.M."/>
            <person name="Alshibli N."/>
            <person name="Harris A."/>
            <person name="Brown S.D."/>
            <person name="Hazen T.C."/>
        </authorList>
    </citation>
    <scope>NUCLEOTIDE SEQUENCE [LARGE SCALE GENOMIC DNA]</scope>
    <source>
        <strain evidence="2 3">GAB14E</strain>
    </source>
</reference>
<dbReference type="EMBL" id="JQEC01000074">
    <property type="protein sequence ID" value="KGJ86820.1"/>
    <property type="molecule type" value="Genomic_DNA"/>
</dbReference>
<dbReference type="AlphaFoldDB" id="A0A099K952"/>
<organism evidence="2 3">
    <name type="scientific">Colwellia psychrerythraea</name>
    <name type="common">Vibrio psychroerythus</name>
    <dbReference type="NCBI Taxonomy" id="28229"/>
    <lineage>
        <taxon>Bacteria</taxon>
        <taxon>Pseudomonadati</taxon>
        <taxon>Pseudomonadota</taxon>
        <taxon>Gammaproteobacteria</taxon>
        <taxon>Alteromonadales</taxon>
        <taxon>Colwelliaceae</taxon>
        <taxon>Colwellia</taxon>
    </lineage>
</organism>
<accession>A0A099K952</accession>
<dbReference type="PATRIC" id="fig|28229.3.peg.4634"/>
<comment type="caution">
    <text evidence="2">The sequence shown here is derived from an EMBL/GenBank/DDBJ whole genome shotgun (WGS) entry which is preliminary data.</text>
</comment>
<keyword evidence="1" id="KW-0812">Transmembrane</keyword>
<feature type="transmembrane region" description="Helical" evidence="1">
    <location>
        <begin position="12"/>
        <end position="32"/>
    </location>
</feature>
<feature type="transmembrane region" description="Helical" evidence="1">
    <location>
        <begin position="52"/>
        <end position="76"/>
    </location>
</feature>
<proteinExistence type="predicted"/>
<feature type="transmembrane region" description="Helical" evidence="1">
    <location>
        <begin position="116"/>
        <end position="136"/>
    </location>
</feature>
<protein>
    <submittedName>
        <fullName evidence="2">Uncharacterized protein</fullName>
    </submittedName>
</protein>
<keyword evidence="1" id="KW-0472">Membrane</keyword>
<keyword evidence="1" id="KW-1133">Transmembrane helix</keyword>
<dbReference type="RefSeq" id="WP_033084549.1">
    <property type="nucleotide sequence ID" value="NZ_JQEC01000074.1"/>
</dbReference>
<evidence type="ECO:0000313" key="3">
    <source>
        <dbReference type="Proteomes" id="UP000029868"/>
    </source>
</evidence>
<name>A0A099K952_COLPS</name>
<feature type="transmembrane region" description="Helical" evidence="1">
    <location>
        <begin position="83"/>
        <end position="104"/>
    </location>
</feature>